<dbReference type="PROSITE" id="PS51134">
    <property type="entry name" value="ZF_TFIIB"/>
    <property type="match status" value="1"/>
</dbReference>
<name>A0A133V9X0_9EURY</name>
<feature type="non-terminal residue" evidence="7">
    <location>
        <position position="144"/>
    </location>
</feature>
<dbReference type="Pfam" id="PF08271">
    <property type="entry name" value="Zn_Ribbon_TF"/>
    <property type="match status" value="1"/>
</dbReference>
<dbReference type="PANTHER" id="PTHR11618:SF13">
    <property type="entry name" value="TRANSCRIPTION INITIATION FACTOR IIB"/>
    <property type="match status" value="1"/>
</dbReference>
<dbReference type="SUPFAM" id="SSF57783">
    <property type="entry name" value="Zinc beta-ribbon"/>
    <property type="match status" value="1"/>
</dbReference>
<dbReference type="Gene3D" id="1.10.472.170">
    <property type="match status" value="1"/>
</dbReference>
<dbReference type="InterPro" id="IPR013137">
    <property type="entry name" value="Znf_TFIIB"/>
</dbReference>
<evidence type="ECO:0000313" key="7">
    <source>
        <dbReference type="EMBL" id="KXB03187.1"/>
    </source>
</evidence>
<keyword evidence="8" id="KW-1185">Reference proteome</keyword>
<evidence type="ECO:0000259" key="6">
    <source>
        <dbReference type="PROSITE" id="PS51134"/>
    </source>
</evidence>
<evidence type="ECO:0000313" key="8">
    <source>
        <dbReference type="Proteomes" id="UP000070076"/>
    </source>
</evidence>
<dbReference type="GO" id="GO:0070897">
    <property type="term" value="P:transcription preinitiation complex assembly"/>
    <property type="evidence" value="ECO:0007669"/>
    <property type="project" value="InterPro"/>
</dbReference>
<dbReference type="InterPro" id="IPR000812">
    <property type="entry name" value="TFIIB"/>
</dbReference>
<evidence type="ECO:0000256" key="1">
    <source>
        <dbReference type="ARBA" id="ARBA00022771"/>
    </source>
</evidence>
<dbReference type="Proteomes" id="UP000070076">
    <property type="component" value="Unassembled WGS sequence"/>
</dbReference>
<dbReference type="GO" id="GO:0097550">
    <property type="term" value="C:transcription preinitiation complex"/>
    <property type="evidence" value="ECO:0007669"/>
    <property type="project" value="TreeGrafter"/>
</dbReference>
<keyword evidence="1 4" id="KW-0863">Zinc-finger</keyword>
<keyword evidence="1 4" id="KW-0862">Zinc</keyword>
<evidence type="ECO:0000256" key="2">
    <source>
        <dbReference type="ARBA" id="ARBA00023015"/>
    </source>
</evidence>
<protein>
    <recommendedName>
        <fullName evidence="6">TFIIB-type domain-containing protein</fullName>
    </recommendedName>
</protein>
<proteinExistence type="predicted"/>
<keyword evidence="1 4" id="KW-0479">Metal-binding</keyword>
<keyword evidence="2" id="KW-0805">Transcription regulation</keyword>
<reference evidence="7 8" key="1">
    <citation type="journal article" date="2016" name="Sci. Rep.">
        <title>Metabolic traits of an uncultured archaeal lineage -MSBL1- from brine pools of the Red Sea.</title>
        <authorList>
            <person name="Mwirichia R."/>
            <person name="Alam I."/>
            <person name="Rashid M."/>
            <person name="Vinu M."/>
            <person name="Ba-Alawi W."/>
            <person name="Anthony Kamau A."/>
            <person name="Kamanda Ngugi D."/>
            <person name="Goker M."/>
            <person name="Klenk H.P."/>
            <person name="Bajic V."/>
            <person name="Stingl U."/>
        </authorList>
    </citation>
    <scope>NUCLEOTIDE SEQUENCE [LARGE SCALE GENOMIC DNA]</scope>
    <source>
        <strain evidence="7">SCGC-AAA261O19</strain>
    </source>
</reference>
<organism evidence="7 8">
    <name type="scientific">candidate division MSBL1 archaeon SCGC-AAA261O19</name>
    <dbReference type="NCBI Taxonomy" id="1698277"/>
    <lineage>
        <taxon>Archaea</taxon>
        <taxon>Methanobacteriati</taxon>
        <taxon>Methanobacteriota</taxon>
        <taxon>candidate division MSBL1</taxon>
    </lineage>
</organism>
<dbReference type="PANTHER" id="PTHR11618">
    <property type="entry name" value="TRANSCRIPTION INITIATION FACTOR IIB-RELATED"/>
    <property type="match status" value="1"/>
</dbReference>
<feature type="domain" description="TFIIB-type" evidence="6">
    <location>
        <begin position="1"/>
        <end position="30"/>
    </location>
</feature>
<gene>
    <name evidence="7" type="ORF">AKJ48_04145</name>
</gene>
<dbReference type="AlphaFoldDB" id="A0A133V9X0"/>
<feature type="region of interest" description="Disordered" evidence="5">
    <location>
        <begin position="37"/>
        <end position="87"/>
    </location>
</feature>
<sequence>MNCPSCESTSVIFDEFQGEKICTRCGLVLTEKHPSLAPEWHTEPGSEAGRAEMTTGRDITRHDMGLGSEIGMGRDLSPRSRAKMRRLRKWHRRSQAVTYQEKSLRQALMDLDKLCEDLSLSKSVKAEVSSLYRKAKVAWVTPGR</sequence>
<dbReference type="GO" id="GO:0008270">
    <property type="term" value="F:zinc ion binding"/>
    <property type="evidence" value="ECO:0007669"/>
    <property type="project" value="UniProtKB-KW"/>
</dbReference>
<evidence type="ECO:0000256" key="4">
    <source>
        <dbReference type="PROSITE-ProRule" id="PRU00469"/>
    </source>
</evidence>
<keyword evidence="3" id="KW-0804">Transcription</keyword>
<evidence type="ECO:0000256" key="3">
    <source>
        <dbReference type="ARBA" id="ARBA00023163"/>
    </source>
</evidence>
<dbReference type="EMBL" id="LHYB01000082">
    <property type="protein sequence ID" value="KXB03187.1"/>
    <property type="molecule type" value="Genomic_DNA"/>
</dbReference>
<evidence type="ECO:0000256" key="5">
    <source>
        <dbReference type="SAM" id="MobiDB-lite"/>
    </source>
</evidence>
<comment type="caution">
    <text evidence="7">The sequence shown here is derived from an EMBL/GenBank/DDBJ whole genome shotgun (WGS) entry which is preliminary data.</text>
</comment>
<accession>A0A133V9X0</accession>